<feature type="transmembrane region" description="Helical" evidence="2">
    <location>
        <begin position="20"/>
        <end position="45"/>
    </location>
</feature>
<evidence type="ECO:0000313" key="3">
    <source>
        <dbReference type="EMBL" id="KAK3244423.1"/>
    </source>
</evidence>
<feature type="transmembrane region" description="Helical" evidence="2">
    <location>
        <begin position="339"/>
        <end position="368"/>
    </location>
</feature>
<feature type="transmembrane region" description="Helical" evidence="2">
    <location>
        <begin position="540"/>
        <end position="558"/>
    </location>
</feature>
<evidence type="ECO:0000313" key="4">
    <source>
        <dbReference type="Proteomes" id="UP001190700"/>
    </source>
</evidence>
<feature type="transmembrane region" description="Helical" evidence="2">
    <location>
        <begin position="479"/>
        <end position="497"/>
    </location>
</feature>
<accession>A0AAE0BX56</accession>
<proteinExistence type="predicted"/>
<sequence>MGQLTVVISESAIPSQIRGLLEVFSVTRINIFGWIGTRCLLYQWYGNSEEINSWNSFYMLFDLYACIPLILVAPFMWYWWKGEFSFLVSPAEEAEEEGEKEADGEKDKEEEEDGSTGSAMHAGSILRQRSASVVTGGLDEVSSGAEVQVCWKEERARKDSFGTEIDNPLAMMEMRSLSMPMPVPHRVSSFKPSGRDPASDKKHITSEFEEIPLHFLTDHIEDESERPTLTRSTKMRTPGRRLSQLAEARIQSMSISRLQSVERLAAANGMTDVQVVLKQKKHTLTLYVGLLSFLLVFFHPTVSTAMLELFYCDKILLDGDTIRYWLHSDRTVECGGFQWYARAFVAGFVILTYSLGMPASLGVINYYLMSMKKVKIAGCGHMYVYSRRLELREEGRFFLKASKRPEQPEMEVFPVFRQDSTSQTVDDIEAKIDLAWYQSILGSFVLPFKRSFYYWMTYDMIRKLLQTSFVIIVEADNENWGLMYALFVSVVSLWIQGSFTPYKNSTDNWIQALVLMSQTVIMVIFVGTEFISGTDSTVSMMVNVGFIIFQVTLIMYIVNEILRQQISIHEAIIQETTRKLNRSLFSSNIMKFMKESAQTARVSFSNSWNTRRNSLSAGV</sequence>
<dbReference type="PANTHER" id="PTHR11319">
    <property type="entry name" value="G PROTEIN-COUPLED RECEPTOR-RELATED"/>
    <property type="match status" value="1"/>
</dbReference>
<keyword evidence="4" id="KW-1185">Reference proteome</keyword>
<feature type="region of interest" description="Disordered" evidence="1">
    <location>
        <begin position="92"/>
        <end position="121"/>
    </location>
</feature>
<feature type="transmembrane region" description="Helical" evidence="2">
    <location>
        <begin position="57"/>
        <end position="80"/>
    </location>
</feature>
<reference evidence="3 4" key="1">
    <citation type="journal article" date="2015" name="Genome Biol. Evol.">
        <title>Comparative Genomics of a Bacterivorous Green Alga Reveals Evolutionary Causalities and Consequences of Phago-Mixotrophic Mode of Nutrition.</title>
        <authorList>
            <person name="Burns J.A."/>
            <person name="Paasch A."/>
            <person name="Narechania A."/>
            <person name="Kim E."/>
        </authorList>
    </citation>
    <scope>NUCLEOTIDE SEQUENCE [LARGE SCALE GENOMIC DNA]</scope>
    <source>
        <strain evidence="3 4">PLY_AMNH</strain>
    </source>
</reference>
<organism evidence="3 4">
    <name type="scientific">Cymbomonas tetramitiformis</name>
    <dbReference type="NCBI Taxonomy" id="36881"/>
    <lineage>
        <taxon>Eukaryota</taxon>
        <taxon>Viridiplantae</taxon>
        <taxon>Chlorophyta</taxon>
        <taxon>Pyramimonadophyceae</taxon>
        <taxon>Pyramimonadales</taxon>
        <taxon>Pyramimonadaceae</taxon>
        <taxon>Cymbomonas</taxon>
    </lineage>
</organism>
<protein>
    <submittedName>
        <fullName evidence="3">Uncharacterized protein</fullName>
    </submittedName>
</protein>
<evidence type="ECO:0000256" key="2">
    <source>
        <dbReference type="SAM" id="Phobius"/>
    </source>
</evidence>
<keyword evidence="2" id="KW-0812">Transmembrane</keyword>
<gene>
    <name evidence="3" type="ORF">CYMTET_45959</name>
</gene>
<evidence type="ECO:0000256" key="1">
    <source>
        <dbReference type="SAM" id="MobiDB-lite"/>
    </source>
</evidence>
<keyword evidence="2" id="KW-1133">Transmembrane helix</keyword>
<dbReference type="PANTHER" id="PTHR11319:SF35">
    <property type="entry name" value="OUTER MEMBRANE PROTEIN PMPC-RELATED"/>
    <property type="match status" value="1"/>
</dbReference>
<comment type="caution">
    <text evidence="3">The sequence shown here is derived from an EMBL/GenBank/DDBJ whole genome shotgun (WGS) entry which is preliminary data.</text>
</comment>
<dbReference type="EMBL" id="LGRX02031871">
    <property type="protein sequence ID" value="KAK3244423.1"/>
    <property type="molecule type" value="Genomic_DNA"/>
</dbReference>
<dbReference type="AlphaFoldDB" id="A0AAE0BX56"/>
<dbReference type="Proteomes" id="UP001190700">
    <property type="component" value="Unassembled WGS sequence"/>
</dbReference>
<name>A0AAE0BX56_9CHLO</name>
<keyword evidence="2" id="KW-0472">Membrane</keyword>
<feature type="transmembrane region" description="Helical" evidence="2">
    <location>
        <begin position="284"/>
        <end position="302"/>
    </location>
</feature>
<feature type="transmembrane region" description="Helical" evidence="2">
    <location>
        <begin position="509"/>
        <end position="528"/>
    </location>
</feature>